<sequence>MGSCLSGKRKTRTRVIYIPRGKVTKYCAQSRRMNQRRTATCEQIMQQEGLTLRCLSEYSLSYSDGWSWVALHDLLSPDRFDDLPDRRSCFSDEKYSDPDYDYIDDGYRMGAGLFFAKNSEKQRDLAKDSYLRDEAIIENDENDPFDDGAHDVIHEISYEYC</sequence>
<evidence type="ECO:0000313" key="1">
    <source>
        <dbReference type="EMBL" id="CAG5111186.1"/>
    </source>
</evidence>
<name>A0ABN7T4Y3_OIKDI</name>
<dbReference type="EMBL" id="OU015567">
    <property type="protein sequence ID" value="CAG5111186.1"/>
    <property type="molecule type" value="Genomic_DNA"/>
</dbReference>
<evidence type="ECO:0000313" key="2">
    <source>
        <dbReference type="Proteomes" id="UP001158576"/>
    </source>
</evidence>
<keyword evidence="2" id="KW-1185">Reference proteome</keyword>
<proteinExistence type="predicted"/>
<organism evidence="1 2">
    <name type="scientific">Oikopleura dioica</name>
    <name type="common">Tunicate</name>
    <dbReference type="NCBI Taxonomy" id="34765"/>
    <lineage>
        <taxon>Eukaryota</taxon>
        <taxon>Metazoa</taxon>
        <taxon>Chordata</taxon>
        <taxon>Tunicata</taxon>
        <taxon>Appendicularia</taxon>
        <taxon>Copelata</taxon>
        <taxon>Oikopleuridae</taxon>
        <taxon>Oikopleura</taxon>
    </lineage>
</organism>
<accession>A0ABN7T4Y3</accession>
<dbReference type="Proteomes" id="UP001158576">
    <property type="component" value="Chromosome 2"/>
</dbReference>
<protein>
    <submittedName>
        <fullName evidence="1">Oidioi.mRNA.OKI2018_I69.chr2.g5518.t1.cds</fullName>
    </submittedName>
</protein>
<reference evidence="1 2" key="1">
    <citation type="submission" date="2021-04" db="EMBL/GenBank/DDBJ databases">
        <authorList>
            <person name="Bliznina A."/>
        </authorList>
    </citation>
    <scope>NUCLEOTIDE SEQUENCE [LARGE SCALE GENOMIC DNA]</scope>
</reference>
<gene>
    <name evidence="1" type="ORF">OKIOD_LOCUS14283</name>
</gene>